<comment type="similarity">
    <text evidence="1">Belongs to the short-chain dehydrogenases/reductases (SDR) family.</text>
</comment>
<dbReference type="InterPro" id="IPR036291">
    <property type="entry name" value="NAD(P)-bd_dom_sf"/>
</dbReference>
<dbReference type="PRINTS" id="PR00081">
    <property type="entry name" value="GDHRDH"/>
</dbReference>
<dbReference type="FunFam" id="3.40.50.720:FF:000084">
    <property type="entry name" value="Short-chain dehydrogenase reductase"/>
    <property type="match status" value="1"/>
</dbReference>
<accession>A0A0C9VPM5</accession>
<evidence type="ECO:0000313" key="3">
    <source>
        <dbReference type="EMBL" id="KIJ40110.1"/>
    </source>
</evidence>
<dbReference type="PRINTS" id="PR00080">
    <property type="entry name" value="SDRFAMILY"/>
</dbReference>
<dbReference type="Gene3D" id="3.40.50.720">
    <property type="entry name" value="NAD(P)-binding Rossmann-like Domain"/>
    <property type="match status" value="1"/>
</dbReference>
<evidence type="ECO:0000256" key="1">
    <source>
        <dbReference type="ARBA" id="ARBA00006484"/>
    </source>
</evidence>
<dbReference type="OrthoDB" id="1393670at2759"/>
<dbReference type="InterPro" id="IPR002347">
    <property type="entry name" value="SDR_fam"/>
</dbReference>
<dbReference type="PANTHER" id="PTHR42760">
    <property type="entry name" value="SHORT-CHAIN DEHYDROGENASES/REDUCTASES FAMILY MEMBER"/>
    <property type="match status" value="1"/>
</dbReference>
<evidence type="ECO:0008006" key="5">
    <source>
        <dbReference type="Google" id="ProtNLM"/>
    </source>
</evidence>
<sequence>MNTEKTNRLLNRVAIVVGAGSQEAPNNPEIVGNGRATSILLARAGAYVVLADFNLGWAQRTQELIESAPPVFSHGKDRTIAIRADVASAKDCEAVVQAAVQKWGRVDILVNNVGIGGPDGTAIDVDVEEWRKAMDVNVLGMVLMSKYAIPEMLRTRPNDISQGTGKAIVNMSSVAGLVGGVPSLLYPTSKGAIISMTRAMATQHGAEGIRVNCVAPGTLFTPMVVGEGMPEDVRSVRKLATPLGIEGYGWDVGNAVVFLTTDESRWITGVVLPVDAGRTAGRPGSGMSSGSKR</sequence>
<dbReference type="PANTHER" id="PTHR42760:SF122">
    <property type="entry name" value="NAD(P)-BINDING PROTEIN"/>
    <property type="match status" value="1"/>
</dbReference>
<dbReference type="GO" id="GO:0006633">
    <property type="term" value="P:fatty acid biosynthetic process"/>
    <property type="evidence" value="ECO:0007669"/>
    <property type="project" value="TreeGrafter"/>
</dbReference>
<dbReference type="PROSITE" id="PS00061">
    <property type="entry name" value="ADH_SHORT"/>
    <property type="match status" value="1"/>
</dbReference>
<organism evidence="3 4">
    <name type="scientific">Sphaerobolus stellatus (strain SS14)</name>
    <dbReference type="NCBI Taxonomy" id="990650"/>
    <lineage>
        <taxon>Eukaryota</taxon>
        <taxon>Fungi</taxon>
        <taxon>Dikarya</taxon>
        <taxon>Basidiomycota</taxon>
        <taxon>Agaricomycotina</taxon>
        <taxon>Agaricomycetes</taxon>
        <taxon>Phallomycetidae</taxon>
        <taxon>Geastrales</taxon>
        <taxon>Sphaerobolaceae</taxon>
        <taxon>Sphaerobolus</taxon>
    </lineage>
</organism>
<keyword evidence="2" id="KW-0521">NADP</keyword>
<dbReference type="Proteomes" id="UP000054279">
    <property type="component" value="Unassembled WGS sequence"/>
</dbReference>
<dbReference type="HOGENOM" id="CLU_010194_1_0_1"/>
<dbReference type="GO" id="GO:0016616">
    <property type="term" value="F:oxidoreductase activity, acting on the CH-OH group of donors, NAD or NADP as acceptor"/>
    <property type="evidence" value="ECO:0007669"/>
    <property type="project" value="TreeGrafter"/>
</dbReference>
<dbReference type="AlphaFoldDB" id="A0A0C9VPM5"/>
<dbReference type="SUPFAM" id="SSF51735">
    <property type="entry name" value="NAD(P)-binding Rossmann-fold domains"/>
    <property type="match status" value="1"/>
</dbReference>
<proteinExistence type="inferred from homology"/>
<dbReference type="GO" id="GO:0048038">
    <property type="term" value="F:quinone binding"/>
    <property type="evidence" value="ECO:0007669"/>
    <property type="project" value="TreeGrafter"/>
</dbReference>
<keyword evidence="4" id="KW-1185">Reference proteome</keyword>
<gene>
    <name evidence="3" type="ORF">M422DRAFT_49282</name>
</gene>
<evidence type="ECO:0000256" key="2">
    <source>
        <dbReference type="ARBA" id="ARBA00022857"/>
    </source>
</evidence>
<protein>
    <recommendedName>
        <fullName evidence="5">NAD(P)-binding protein</fullName>
    </recommendedName>
</protein>
<evidence type="ECO:0000313" key="4">
    <source>
        <dbReference type="Proteomes" id="UP000054279"/>
    </source>
</evidence>
<dbReference type="CDD" id="cd05233">
    <property type="entry name" value="SDR_c"/>
    <property type="match status" value="1"/>
</dbReference>
<name>A0A0C9VPM5_SPHS4</name>
<dbReference type="Pfam" id="PF13561">
    <property type="entry name" value="adh_short_C2"/>
    <property type="match status" value="1"/>
</dbReference>
<dbReference type="InterPro" id="IPR020904">
    <property type="entry name" value="Sc_DH/Rdtase_CS"/>
</dbReference>
<reference evidence="3 4" key="1">
    <citation type="submission" date="2014-06" db="EMBL/GenBank/DDBJ databases">
        <title>Evolutionary Origins and Diversification of the Mycorrhizal Mutualists.</title>
        <authorList>
            <consortium name="DOE Joint Genome Institute"/>
            <consortium name="Mycorrhizal Genomics Consortium"/>
            <person name="Kohler A."/>
            <person name="Kuo A."/>
            <person name="Nagy L.G."/>
            <person name="Floudas D."/>
            <person name="Copeland A."/>
            <person name="Barry K.W."/>
            <person name="Cichocki N."/>
            <person name="Veneault-Fourrey C."/>
            <person name="LaButti K."/>
            <person name="Lindquist E.A."/>
            <person name="Lipzen A."/>
            <person name="Lundell T."/>
            <person name="Morin E."/>
            <person name="Murat C."/>
            <person name="Riley R."/>
            <person name="Ohm R."/>
            <person name="Sun H."/>
            <person name="Tunlid A."/>
            <person name="Henrissat B."/>
            <person name="Grigoriev I.V."/>
            <person name="Hibbett D.S."/>
            <person name="Martin F."/>
        </authorList>
    </citation>
    <scope>NUCLEOTIDE SEQUENCE [LARGE SCALE GENOMIC DNA]</scope>
    <source>
        <strain evidence="3 4">SS14</strain>
    </source>
</reference>
<dbReference type="EMBL" id="KN837146">
    <property type="protein sequence ID" value="KIJ40110.1"/>
    <property type="molecule type" value="Genomic_DNA"/>
</dbReference>